<dbReference type="EMBL" id="CM039172">
    <property type="protein sequence ID" value="KAH9775047.1"/>
    <property type="molecule type" value="Genomic_DNA"/>
</dbReference>
<comment type="caution">
    <text evidence="1">The sequence shown here is derived from an EMBL/GenBank/DDBJ whole genome shotgun (WGS) entry which is preliminary data.</text>
</comment>
<gene>
    <name evidence="1" type="ORF">KPL71_006282</name>
</gene>
<dbReference type="Proteomes" id="UP000829398">
    <property type="component" value="Chromosome 3"/>
</dbReference>
<proteinExistence type="predicted"/>
<keyword evidence="2" id="KW-1185">Reference proteome</keyword>
<accession>A0ACB8LNN5</accession>
<name>A0ACB8LNN5_CITSI</name>
<evidence type="ECO:0000313" key="2">
    <source>
        <dbReference type="Proteomes" id="UP000829398"/>
    </source>
</evidence>
<evidence type="ECO:0000313" key="1">
    <source>
        <dbReference type="EMBL" id="KAH9775047.1"/>
    </source>
</evidence>
<reference evidence="2" key="1">
    <citation type="journal article" date="2023" name="Hortic. Res.">
        <title>A chromosome-level phased genome enabling allele-level studies in sweet orange: a case study on citrus Huanglongbing tolerance.</title>
        <authorList>
            <person name="Wu B."/>
            <person name="Yu Q."/>
            <person name="Deng Z."/>
            <person name="Duan Y."/>
            <person name="Luo F."/>
            <person name="Gmitter F. Jr."/>
        </authorList>
    </citation>
    <scope>NUCLEOTIDE SEQUENCE [LARGE SCALE GENOMIC DNA]</scope>
    <source>
        <strain evidence="2">cv. Valencia</strain>
    </source>
</reference>
<organism evidence="1 2">
    <name type="scientific">Citrus sinensis</name>
    <name type="common">Sweet orange</name>
    <name type="synonym">Citrus aurantium var. sinensis</name>
    <dbReference type="NCBI Taxonomy" id="2711"/>
    <lineage>
        <taxon>Eukaryota</taxon>
        <taxon>Viridiplantae</taxon>
        <taxon>Streptophyta</taxon>
        <taxon>Embryophyta</taxon>
        <taxon>Tracheophyta</taxon>
        <taxon>Spermatophyta</taxon>
        <taxon>Magnoliopsida</taxon>
        <taxon>eudicotyledons</taxon>
        <taxon>Gunneridae</taxon>
        <taxon>Pentapetalae</taxon>
        <taxon>rosids</taxon>
        <taxon>malvids</taxon>
        <taxon>Sapindales</taxon>
        <taxon>Rutaceae</taxon>
        <taxon>Aurantioideae</taxon>
        <taxon>Citrus</taxon>
    </lineage>
</organism>
<sequence length="758" mass="85922">MWPLNTTEPLRRTALNRVFAAVYTCAIFGLLYHHVQIIHSRTPLVSLSLLLSDTVLAFMWATMQVFRMRPIRRKEFPENLLKVMKPSEFPALDVFVCTADPYKEPPINVVNTALSVVAFDYPTDKLSVYVSDDGGSAATLFAFVEAAKFARHWLPFCRKNNVLETNPDAYFSLNHAACCPETQQIEMMYRNMKVRVADVVNTGKVSDEYITSDQEREAFNKWTDNFSRYDHPTVIQVLIDNGKDEDTTGHFLPNLIYVSREKSKSCPSHFKAGALNAMLRVSATMTNAPIVLTLDCDTSSNDPQTPLRVLCYVSNPVTRSNLSFVQFPQRFRGLSSNDIYAAEFRRLFFVNLLGFDGLKGATYVGTGTFFCRRALFGSPSNLISPEIPELHPNYAVDKPIQSPSILSLAHHVASCNYENRTNWGSKMGFRYGSLTEDYYTGYRLHCEGWRSIYCMPDRPAFYGDAPITLFDFINQYKRWAIGGLQMAFARYSPFTVGTKTIGLMGLAYGHYAIWPIWCIPTLVYALIPQLALLKGVSIFPKVSEPWFLLYVFMFLGAYGQDFIEFVLEGGTFGKWWNDQRMWMIMGPSCFLFGSFEYLLKSLGISAFGFNVTSKVLDNDQSKRYELEMFDFGVPSPMFVPLAMAAIINLFSFFLGLLKMVGGSDKEGLVLQMLIAGFIMVNCWPIYEAMVLRSDACPSYYYCSNSCLDSLYISFSHFLSNDIKATLNSSHFQIFMTTVCILISFFLVTTEREGDSTLI</sequence>
<protein>
    <submittedName>
        <fullName evidence="1">Cellulose synthase-like protein G3</fullName>
    </submittedName>
</protein>